<dbReference type="AlphaFoldDB" id="A0A069SJ14"/>
<evidence type="ECO:0000313" key="1">
    <source>
        <dbReference type="EMBL" id="KDS54657.1"/>
    </source>
</evidence>
<sequence>MWNVSTFINIGRNPADFVCKTKICCTLISVAGFFVLQK</sequence>
<comment type="caution">
    <text evidence="1">The sequence shown here is derived from an EMBL/GenBank/DDBJ whole genome shotgun (WGS) entry which is preliminary data.</text>
</comment>
<dbReference type="EMBL" id="JNHM01000020">
    <property type="protein sequence ID" value="KDS54657.1"/>
    <property type="molecule type" value="Genomic_DNA"/>
</dbReference>
<proteinExistence type="predicted"/>
<accession>A0A069SJ14</accession>
<gene>
    <name evidence="1" type="ORF">M099_1755</name>
</gene>
<organism evidence="1 2">
    <name type="scientific">Phocaeicola vulgatus str. 3975 RP4</name>
    <dbReference type="NCBI Taxonomy" id="1339352"/>
    <lineage>
        <taxon>Bacteria</taxon>
        <taxon>Pseudomonadati</taxon>
        <taxon>Bacteroidota</taxon>
        <taxon>Bacteroidia</taxon>
        <taxon>Bacteroidales</taxon>
        <taxon>Bacteroidaceae</taxon>
        <taxon>Phocaeicola</taxon>
    </lineage>
</organism>
<name>A0A069SJ14_PHOVU</name>
<evidence type="ECO:0000313" key="2">
    <source>
        <dbReference type="Proteomes" id="UP000027661"/>
    </source>
</evidence>
<dbReference type="Proteomes" id="UP000027661">
    <property type="component" value="Unassembled WGS sequence"/>
</dbReference>
<reference evidence="1 2" key="1">
    <citation type="submission" date="2014-04" db="EMBL/GenBank/DDBJ databases">
        <authorList>
            <person name="Sears C."/>
            <person name="Carroll K."/>
            <person name="Sack B.R."/>
            <person name="Qadri F."/>
            <person name="Myers L.L."/>
            <person name="Chung G.-T."/>
            <person name="Escheverria P."/>
            <person name="Fraser C.M."/>
            <person name="Sadzewicz L."/>
            <person name="Shefchek K.A."/>
            <person name="Tallon L."/>
            <person name="Das S.P."/>
            <person name="Daugherty S."/>
            <person name="Mongodin E.F."/>
        </authorList>
    </citation>
    <scope>NUCLEOTIDE SEQUENCE [LARGE SCALE GENOMIC DNA]</scope>
    <source>
        <strain evidence="1 2">3975 RP4</strain>
    </source>
</reference>
<protein>
    <submittedName>
        <fullName evidence="1">Uncharacterized protein</fullName>
    </submittedName>
</protein>